<proteinExistence type="predicted"/>
<gene>
    <name evidence="2" type="ORF">N780_02015</name>
</gene>
<dbReference type="eggNOG" id="ENOG50346KR">
    <property type="taxonomic scope" value="Bacteria"/>
</dbReference>
<feature type="transmembrane region" description="Helical" evidence="1">
    <location>
        <begin position="40"/>
        <end position="62"/>
    </location>
</feature>
<keyword evidence="1" id="KW-1133">Transmembrane helix</keyword>
<accession>A0A0A2UVM1</accession>
<keyword evidence="1" id="KW-0812">Transmembrane</keyword>
<comment type="caution">
    <text evidence="2">The sequence shown here is derived from an EMBL/GenBank/DDBJ whole genome shotgun (WGS) entry which is preliminary data.</text>
</comment>
<evidence type="ECO:0000313" key="2">
    <source>
        <dbReference type="EMBL" id="KGP92322.1"/>
    </source>
</evidence>
<name>A0A0A2UVM1_9BACI</name>
<feature type="transmembrane region" description="Helical" evidence="1">
    <location>
        <begin position="122"/>
        <end position="142"/>
    </location>
</feature>
<evidence type="ECO:0000313" key="3">
    <source>
        <dbReference type="Proteomes" id="UP000030153"/>
    </source>
</evidence>
<feature type="transmembrane region" description="Helical" evidence="1">
    <location>
        <begin position="68"/>
        <end position="90"/>
    </location>
</feature>
<sequence length="176" mass="20110">MERTIYWSVFYSDGNRGKFRRGVIGIEWDLDKVKRMKKKLLIQSNLVMLLIFLMFVFLFLYSNQAGSAFVLLLGFCLLSWGIAVNSLYTFMTGRPLGTKTARYVIAFDKDRKGERKWVRQKGIEAIVATVLSIGVTLCLSVLELDSVTNDSFISLLPFLGPWIGFNIGELHRIKNL</sequence>
<organism evidence="2 3">
    <name type="scientific">Pontibacillus chungwhensis BH030062</name>
    <dbReference type="NCBI Taxonomy" id="1385513"/>
    <lineage>
        <taxon>Bacteria</taxon>
        <taxon>Bacillati</taxon>
        <taxon>Bacillota</taxon>
        <taxon>Bacilli</taxon>
        <taxon>Bacillales</taxon>
        <taxon>Bacillaceae</taxon>
        <taxon>Pontibacillus</taxon>
    </lineage>
</organism>
<protein>
    <submittedName>
        <fullName evidence="2">Uncharacterized protein</fullName>
    </submittedName>
</protein>
<dbReference type="Proteomes" id="UP000030153">
    <property type="component" value="Unassembled WGS sequence"/>
</dbReference>
<reference evidence="2 3" key="1">
    <citation type="submission" date="2013-08" db="EMBL/GenBank/DDBJ databases">
        <title>Genome of Pontibacillus chungwhensis.</title>
        <authorList>
            <person name="Wang Q."/>
            <person name="Wang G."/>
        </authorList>
    </citation>
    <scope>NUCLEOTIDE SEQUENCE [LARGE SCALE GENOMIC DNA]</scope>
    <source>
        <strain evidence="2 3">BH030062</strain>
    </source>
</reference>
<evidence type="ECO:0000256" key="1">
    <source>
        <dbReference type="SAM" id="Phobius"/>
    </source>
</evidence>
<keyword evidence="1" id="KW-0472">Membrane</keyword>
<keyword evidence="3" id="KW-1185">Reference proteome</keyword>
<dbReference type="EMBL" id="AVBG01000003">
    <property type="protein sequence ID" value="KGP92322.1"/>
    <property type="molecule type" value="Genomic_DNA"/>
</dbReference>
<dbReference type="AlphaFoldDB" id="A0A0A2UVM1"/>